<feature type="transmembrane region" description="Helical" evidence="1">
    <location>
        <begin position="20"/>
        <end position="37"/>
    </location>
</feature>
<keyword evidence="1" id="KW-1133">Transmembrane helix</keyword>
<dbReference type="KEGG" id="parq:DSM112329_02389"/>
<proteinExistence type="predicted"/>
<name>A0AAU7AV86_9ACTN</name>
<protein>
    <submittedName>
        <fullName evidence="2">Uncharacterized protein</fullName>
    </submittedName>
</protein>
<reference evidence="2" key="1">
    <citation type="submission" date="2022-12" db="EMBL/GenBank/DDBJ databases">
        <title>Paraconexibacter alkalitolerans sp. nov. and Baekduia alba sp. nov., isolated from soil and emended description of the genera Paraconexibacter (Chun et al., 2020) and Baekduia (An et al., 2020).</title>
        <authorList>
            <person name="Vieira S."/>
            <person name="Huber K.J."/>
            <person name="Geppert A."/>
            <person name="Wolf J."/>
            <person name="Neumann-Schaal M."/>
            <person name="Muesken M."/>
            <person name="Overmann J."/>
        </authorList>
    </citation>
    <scope>NUCLEOTIDE SEQUENCE</scope>
    <source>
        <strain evidence="2">AEG42_29</strain>
    </source>
</reference>
<keyword evidence="1" id="KW-0472">Membrane</keyword>
<dbReference type="EMBL" id="CP114014">
    <property type="protein sequence ID" value="XAY05535.1"/>
    <property type="molecule type" value="Genomic_DNA"/>
</dbReference>
<evidence type="ECO:0000256" key="1">
    <source>
        <dbReference type="SAM" id="Phobius"/>
    </source>
</evidence>
<feature type="transmembrane region" description="Helical" evidence="1">
    <location>
        <begin position="57"/>
        <end position="76"/>
    </location>
</feature>
<dbReference type="RefSeq" id="WP_354702040.1">
    <property type="nucleotide sequence ID" value="NZ_CP114014.1"/>
</dbReference>
<sequence>MARALGRDEQARRRAERVGVLGVLAAAVLPVLLWHEVIADIAQVTADQRAAVLLVGWAPWVMMAVGVLCSVPVAVLSRRARSGRFYGPGPGAWQGWGVTLYVLGFGLATQVAQLHGLST</sequence>
<accession>A0AAU7AV86</accession>
<gene>
    <name evidence="2" type="ORF">DSM112329_02389</name>
</gene>
<dbReference type="AlphaFoldDB" id="A0AAU7AV86"/>
<evidence type="ECO:0000313" key="2">
    <source>
        <dbReference type="EMBL" id="XAY05535.1"/>
    </source>
</evidence>
<organism evidence="2">
    <name type="scientific">Paraconexibacter sp. AEG42_29</name>
    <dbReference type="NCBI Taxonomy" id="2997339"/>
    <lineage>
        <taxon>Bacteria</taxon>
        <taxon>Bacillati</taxon>
        <taxon>Actinomycetota</taxon>
        <taxon>Thermoleophilia</taxon>
        <taxon>Solirubrobacterales</taxon>
        <taxon>Paraconexibacteraceae</taxon>
        <taxon>Paraconexibacter</taxon>
    </lineage>
</organism>
<keyword evidence="1" id="KW-0812">Transmembrane</keyword>